<keyword evidence="2" id="KW-1185">Reference proteome</keyword>
<name>A0ACB6Z4J3_THEGA</name>
<gene>
    <name evidence="1" type="ORF">BDM02DRAFT_940048</name>
</gene>
<reference evidence="1" key="2">
    <citation type="journal article" date="2020" name="Nat. Commun.">
        <title>Large-scale genome sequencing of mycorrhizal fungi provides insights into the early evolution of symbiotic traits.</title>
        <authorList>
            <person name="Miyauchi S."/>
            <person name="Kiss E."/>
            <person name="Kuo A."/>
            <person name="Drula E."/>
            <person name="Kohler A."/>
            <person name="Sanchez-Garcia M."/>
            <person name="Morin E."/>
            <person name="Andreopoulos B."/>
            <person name="Barry K.W."/>
            <person name="Bonito G."/>
            <person name="Buee M."/>
            <person name="Carver A."/>
            <person name="Chen C."/>
            <person name="Cichocki N."/>
            <person name="Clum A."/>
            <person name="Culley D."/>
            <person name="Crous P.W."/>
            <person name="Fauchery L."/>
            <person name="Girlanda M."/>
            <person name="Hayes R.D."/>
            <person name="Keri Z."/>
            <person name="LaButti K."/>
            <person name="Lipzen A."/>
            <person name="Lombard V."/>
            <person name="Magnuson J."/>
            <person name="Maillard F."/>
            <person name="Murat C."/>
            <person name="Nolan M."/>
            <person name="Ohm R.A."/>
            <person name="Pangilinan J."/>
            <person name="Pereira M.F."/>
            <person name="Perotto S."/>
            <person name="Peter M."/>
            <person name="Pfister S."/>
            <person name="Riley R."/>
            <person name="Sitrit Y."/>
            <person name="Stielow J.B."/>
            <person name="Szollosi G."/>
            <person name="Zifcakova L."/>
            <person name="Stursova M."/>
            <person name="Spatafora J.W."/>
            <person name="Tedersoo L."/>
            <person name="Vaario L.M."/>
            <person name="Yamada A."/>
            <person name="Yan M."/>
            <person name="Wang P."/>
            <person name="Xu J."/>
            <person name="Bruns T."/>
            <person name="Baldrian P."/>
            <person name="Vilgalys R."/>
            <person name="Dunand C."/>
            <person name="Henrissat B."/>
            <person name="Grigoriev I.V."/>
            <person name="Hibbett D."/>
            <person name="Nagy L.G."/>
            <person name="Martin F.M."/>
        </authorList>
    </citation>
    <scope>NUCLEOTIDE SEQUENCE</scope>
    <source>
        <strain evidence="1">P2</strain>
    </source>
</reference>
<comment type="caution">
    <text evidence="1">The sequence shown here is derived from an EMBL/GenBank/DDBJ whole genome shotgun (WGS) entry which is preliminary data.</text>
</comment>
<proteinExistence type="predicted"/>
<evidence type="ECO:0000313" key="1">
    <source>
        <dbReference type="EMBL" id="KAF9644516.1"/>
    </source>
</evidence>
<protein>
    <submittedName>
        <fullName evidence="1">Uncharacterized protein</fullName>
    </submittedName>
</protein>
<evidence type="ECO:0000313" key="2">
    <source>
        <dbReference type="Proteomes" id="UP000886501"/>
    </source>
</evidence>
<organism evidence="1 2">
    <name type="scientific">Thelephora ganbajun</name>
    <name type="common">Ganba fungus</name>
    <dbReference type="NCBI Taxonomy" id="370292"/>
    <lineage>
        <taxon>Eukaryota</taxon>
        <taxon>Fungi</taxon>
        <taxon>Dikarya</taxon>
        <taxon>Basidiomycota</taxon>
        <taxon>Agaricomycotina</taxon>
        <taxon>Agaricomycetes</taxon>
        <taxon>Thelephorales</taxon>
        <taxon>Thelephoraceae</taxon>
        <taxon>Thelephora</taxon>
    </lineage>
</organism>
<reference evidence="1" key="1">
    <citation type="submission" date="2019-10" db="EMBL/GenBank/DDBJ databases">
        <authorList>
            <consortium name="DOE Joint Genome Institute"/>
            <person name="Kuo A."/>
            <person name="Miyauchi S."/>
            <person name="Kiss E."/>
            <person name="Drula E."/>
            <person name="Kohler A."/>
            <person name="Sanchez-Garcia M."/>
            <person name="Andreopoulos B."/>
            <person name="Barry K.W."/>
            <person name="Bonito G."/>
            <person name="Buee M."/>
            <person name="Carver A."/>
            <person name="Chen C."/>
            <person name="Cichocki N."/>
            <person name="Clum A."/>
            <person name="Culley D."/>
            <person name="Crous P.W."/>
            <person name="Fauchery L."/>
            <person name="Girlanda M."/>
            <person name="Hayes R."/>
            <person name="Keri Z."/>
            <person name="Labutti K."/>
            <person name="Lipzen A."/>
            <person name="Lombard V."/>
            <person name="Magnuson J."/>
            <person name="Maillard F."/>
            <person name="Morin E."/>
            <person name="Murat C."/>
            <person name="Nolan M."/>
            <person name="Ohm R."/>
            <person name="Pangilinan J."/>
            <person name="Pereira M."/>
            <person name="Perotto S."/>
            <person name="Peter M."/>
            <person name="Riley R."/>
            <person name="Sitrit Y."/>
            <person name="Stielow B."/>
            <person name="Szollosi G."/>
            <person name="Zifcakova L."/>
            <person name="Stursova M."/>
            <person name="Spatafora J.W."/>
            <person name="Tedersoo L."/>
            <person name="Vaario L.-M."/>
            <person name="Yamada A."/>
            <person name="Yan M."/>
            <person name="Wang P."/>
            <person name="Xu J."/>
            <person name="Bruns T."/>
            <person name="Baldrian P."/>
            <person name="Vilgalys R."/>
            <person name="Henrissat B."/>
            <person name="Grigoriev I.V."/>
            <person name="Hibbett D."/>
            <person name="Nagy L.G."/>
            <person name="Martin F.M."/>
        </authorList>
    </citation>
    <scope>NUCLEOTIDE SEQUENCE</scope>
    <source>
        <strain evidence="1">P2</strain>
    </source>
</reference>
<sequence>MDSSKFVTSEDGTKIWADAVGDPSKPSVMFIPVTSSSTLIFGKRFEDFKLTKHLRLVHYGIRKQGLSNQPLDPSAWTSNKFEDFKAVVEAYRLKKPFIAPWSAGGAFRGWNTGIINPWLAGVFPRFLSPELSNLCSTARDFTEVFTFYPDKIRPAIKFAWIGA</sequence>
<dbReference type="Proteomes" id="UP000886501">
    <property type="component" value="Unassembled WGS sequence"/>
</dbReference>
<accession>A0ACB6Z4J3</accession>
<dbReference type="EMBL" id="MU118135">
    <property type="protein sequence ID" value="KAF9644516.1"/>
    <property type="molecule type" value="Genomic_DNA"/>
</dbReference>